<protein>
    <submittedName>
        <fullName evidence="1">Uncharacterized protein</fullName>
    </submittedName>
</protein>
<organism evidence="1 2">
    <name type="scientific">Paraburkholderia youngii</name>
    <dbReference type="NCBI Taxonomy" id="2782701"/>
    <lineage>
        <taxon>Bacteria</taxon>
        <taxon>Pseudomonadati</taxon>
        <taxon>Pseudomonadota</taxon>
        <taxon>Betaproteobacteria</taxon>
        <taxon>Burkholderiales</taxon>
        <taxon>Burkholderiaceae</taxon>
        <taxon>Paraburkholderia</taxon>
    </lineage>
</organism>
<reference evidence="1 2" key="1">
    <citation type="submission" date="2020-08" db="EMBL/GenBank/DDBJ databases">
        <title>Genomic Encyclopedia of Type Strains, Phase IV (KMG-V): Genome sequencing to study the core and pangenomes of soil and plant-associated prokaryotes.</title>
        <authorList>
            <person name="Whitman W."/>
        </authorList>
    </citation>
    <scope>NUCLEOTIDE SEQUENCE [LARGE SCALE GENOMIC DNA]</scope>
    <source>
        <strain evidence="1 2">JPY162</strain>
    </source>
</reference>
<evidence type="ECO:0000313" key="2">
    <source>
        <dbReference type="Proteomes" id="UP000592820"/>
    </source>
</evidence>
<dbReference type="Proteomes" id="UP000592820">
    <property type="component" value="Unassembled WGS sequence"/>
</dbReference>
<name>A0A7W8LDL0_9BURK</name>
<dbReference type="EMBL" id="JACHDE010000026">
    <property type="protein sequence ID" value="MBB5405021.1"/>
    <property type="molecule type" value="Genomic_DNA"/>
</dbReference>
<evidence type="ECO:0000313" key="1">
    <source>
        <dbReference type="EMBL" id="MBB5405021.1"/>
    </source>
</evidence>
<proteinExistence type="predicted"/>
<gene>
    <name evidence="1" type="ORF">HDG41_007117</name>
</gene>
<accession>A0A7W8LDL0</accession>
<comment type="caution">
    <text evidence="1">The sequence shown here is derived from an EMBL/GenBank/DDBJ whole genome shotgun (WGS) entry which is preliminary data.</text>
</comment>
<dbReference type="AlphaFoldDB" id="A0A7W8LDL0"/>
<sequence>MSFNPTFPSKIGYVASSIVKAADEDVANQTPASLAAYPVLRNGFKKAA</sequence>